<dbReference type="EMBL" id="MU825407">
    <property type="protein sequence ID" value="KAJ7391289.1"/>
    <property type="molecule type" value="Genomic_DNA"/>
</dbReference>
<sequence length="204" mass="21922">MADSGNAARKRDLDQNHFILHGYRCTELKSNNNSFHIHCPCDICSGKAVPPTTAWRHRETTKRAKLTTDDHEEGDDQGLCNSISVDSAVEFSASYSEQQMTGLGNLTNADPLLLGDDDGNMMLSDDYDQGGGEEAAADEETCSETKLATDDGFYFAVGNRTIPLRGAVSVFCGGTPAAQLAGGFKEGVSFALKCCRHCEANQEG</sequence>
<accession>A0A9X0DAV1</accession>
<evidence type="ECO:0000256" key="1">
    <source>
        <dbReference type="SAM" id="MobiDB-lite"/>
    </source>
</evidence>
<organism evidence="2 3">
    <name type="scientific">Desmophyllum pertusum</name>
    <dbReference type="NCBI Taxonomy" id="174260"/>
    <lineage>
        <taxon>Eukaryota</taxon>
        <taxon>Metazoa</taxon>
        <taxon>Cnidaria</taxon>
        <taxon>Anthozoa</taxon>
        <taxon>Hexacorallia</taxon>
        <taxon>Scleractinia</taxon>
        <taxon>Caryophylliina</taxon>
        <taxon>Caryophylliidae</taxon>
        <taxon>Desmophyllum</taxon>
    </lineage>
</organism>
<evidence type="ECO:0000313" key="2">
    <source>
        <dbReference type="EMBL" id="KAJ7391289.1"/>
    </source>
</evidence>
<comment type="caution">
    <text evidence="2">The sequence shown here is derived from an EMBL/GenBank/DDBJ whole genome shotgun (WGS) entry which is preliminary data.</text>
</comment>
<protein>
    <submittedName>
        <fullName evidence="2">Uncharacterized protein</fullName>
    </submittedName>
</protein>
<dbReference type="AlphaFoldDB" id="A0A9X0DAV1"/>
<dbReference type="Proteomes" id="UP001163046">
    <property type="component" value="Unassembled WGS sequence"/>
</dbReference>
<proteinExistence type="predicted"/>
<feature type="compositionally biased region" description="Basic and acidic residues" evidence="1">
    <location>
        <begin position="57"/>
        <end position="69"/>
    </location>
</feature>
<evidence type="ECO:0000313" key="3">
    <source>
        <dbReference type="Proteomes" id="UP001163046"/>
    </source>
</evidence>
<reference evidence="2" key="1">
    <citation type="submission" date="2023-01" db="EMBL/GenBank/DDBJ databases">
        <title>Genome assembly of the deep-sea coral Lophelia pertusa.</title>
        <authorList>
            <person name="Herrera S."/>
            <person name="Cordes E."/>
        </authorList>
    </citation>
    <scope>NUCLEOTIDE SEQUENCE</scope>
    <source>
        <strain evidence="2">USNM1676648</strain>
        <tissue evidence="2">Polyp</tissue>
    </source>
</reference>
<dbReference type="OrthoDB" id="5985727at2759"/>
<gene>
    <name evidence="2" type="ORF">OS493_019421</name>
</gene>
<keyword evidence="3" id="KW-1185">Reference proteome</keyword>
<feature type="region of interest" description="Disordered" evidence="1">
    <location>
        <begin position="57"/>
        <end position="79"/>
    </location>
</feature>
<name>A0A9X0DAV1_9CNID</name>